<gene>
    <name evidence="3" type="ORF">MAR_031597</name>
</gene>
<reference evidence="3" key="1">
    <citation type="submission" date="2022-11" db="EMBL/GenBank/DDBJ databases">
        <title>Centuries of genome instability and evolution in soft-shell clam transmissible cancer (bioRxiv).</title>
        <authorList>
            <person name="Hart S.F.M."/>
            <person name="Yonemitsu M.A."/>
            <person name="Giersch R.M."/>
            <person name="Beal B.F."/>
            <person name="Arriagada G."/>
            <person name="Davis B.W."/>
            <person name="Ostrander E.A."/>
            <person name="Goff S.P."/>
            <person name="Metzger M.J."/>
        </authorList>
    </citation>
    <scope>NUCLEOTIDE SEQUENCE</scope>
    <source>
        <strain evidence="3">MELC-2E11</strain>
        <tissue evidence="3">Siphon/mantle</tissue>
    </source>
</reference>
<keyword evidence="2" id="KW-0732">Signal</keyword>
<accession>A0ABY7F8J7</accession>
<proteinExistence type="predicted"/>
<feature type="chain" id="PRO_5047037507" evidence="2">
    <location>
        <begin position="19"/>
        <end position="89"/>
    </location>
</feature>
<evidence type="ECO:0000256" key="1">
    <source>
        <dbReference type="SAM" id="MobiDB-lite"/>
    </source>
</evidence>
<feature type="region of interest" description="Disordered" evidence="1">
    <location>
        <begin position="27"/>
        <end position="52"/>
    </location>
</feature>
<evidence type="ECO:0000313" key="4">
    <source>
        <dbReference type="Proteomes" id="UP001164746"/>
    </source>
</evidence>
<evidence type="ECO:0000256" key="2">
    <source>
        <dbReference type="SAM" id="SignalP"/>
    </source>
</evidence>
<dbReference type="EMBL" id="CP111021">
    <property type="protein sequence ID" value="WAR17003.1"/>
    <property type="molecule type" value="Genomic_DNA"/>
</dbReference>
<name>A0ABY7F8J7_MYAAR</name>
<keyword evidence="4" id="KW-1185">Reference proteome</keyword>
<sequence length="89" mass="10231">MDSFKLNVTIVLIDACAALTTYVNMTQKAGNKRRHNKNNSSERTQELAFRSLDPYEIGTEPEMQYQELSIKPLRENKDTTYTDLQEATT</sequence>
<evidence type="ECO:0000313" key="3">
    <source>
        <dbReference type="EMBL" id="WAR17003.1"/>
    </source>
</evidence>
<organism evidence="3 4">
    <name type="scientific">Mya arenaria</name>
    <name type="common">Soft-shell clam</name>
    <dbReference type="NCBI Taxonomy" id="6604"/>
    <lineage>
        <taxon>Eukaryota</taxon>
        <taxon>Metazoa</taxon>
        <taxon>Spiralia</taxon>
        <taxon>Lophotrochozoa</taxon>
        <taxon>Mollusca</taxon>
        <taxon>Bivalvia</taxon>
        <taxon>Autobranchia</taxon>
        <taxon>Heteroconchia</taxon>
        <taxon>Euheterodonta</taxon>
        <taxon>Imparidentia</taxon>
        <taxon>Neoheterodontei</taxon>
        <taxon>Myida</taxon>
        <taxon>Myoidea</taxon>
        <taxon>Myidae</taxon>
        <taxon>Mya</taxon>
    </lineage>
</organism>
<protein>
    <submittedName>
        <fullName evidence="3">Uncharacterized protein</fullName>
    </submittedName>
</protein>
<dbReference type="Proteomes" id="UP001164746">
    <property type="component" value="Chromosome 10"/>
</dbReference>
<feature type="signal peptide" evidence="2">
    <location>
        <begin position="1"/>
        <end position="18"/>
    </location>
</feature>